<evidence type="ECO:0000256" key="3">
    <source>
        <dbReference type="ARBA" id="ARBA00022475"/>
    </source>
</evidence>
<comment type="caution">
    <text evidence="10">The sequence shown here is derived from an EMBL/GenBank/DDBJ whole genome shotgun (WGS) entry which is preliminary data.</text>
</comment>
<feature type="transmembrane region" description="Helical" evidence="8">
    <location>
        <begin position="108"/>
        <end position="126"/>
    </location>
</feature>
<dbReference type="EMBL" id="BAAAZN010000001">
    <property type="protein sequence ID" value="GAA3522993.1"/>
    <property type="molecule type" value="Genomic_DNA"/>
</dbReference>
<dbReference type="RefSeq" id="WP_344854213.1">
    <property type="nucleotide sequence ID" value="NZ_BAAAZN010000001.1"/>
</dbReference>
<dbReference type="Pfam" id="PF07690">
    <property type="entry name" value="MFS_1"/>
    <property type="match status" value="1"/>
</dbReference>
<feature type="transmembrane region" description="Helical" evidence="8">
    <location>
        <begin position="289"/>
        <end position="310"/>
    </location>
</feature>
<feature type="transmembrane region" description="Helical" evidence="8">
    <location>
        <begin position="322"/>
        <end position="341"/>
    </location>
</feature>
<dbReference type="PROSITE" id="PS50850">
    <property type="entry name" value="MFS"/>
    <property type="match status" value="1"/>
</dbReference>
<keyword evidence="6 8" id="KW-0472">Membrane</keyword>
<dbReference type="Proteomes" id="UP001500689">
    <property type="component" value="Unassembled WGS sequence"/>
</dbReference>
<feature type="transmembrane region" description="Helical" evidence="8">
    <location>
        <begin position="415"/>
        <end position="435"/>
    </location>
</feature>
<evidence type="ECO:0000313" key="11">
    <source>
        <dbReference type="Proteomes" id="UP001500689"/>
    </source>
</evidence>
<feature type="transmembrane region" description="Helical" evidence="8">
    <location>
        <begin position="173"/>
        <end position="196"/>
    </location>
</feature>
<evidence type="ECO:0000256" key="7">
    <source>
        <dbReference type="SAM" id="MobiDB-lite"/>
    </source>
</evidence>
<feature type="domain" description="Major facilitator superfamily (MFS) profile" evidence="9">
    <location>
        <begin position="35"/>
        <end position="437"/>
    </location>
</feature>
<dbReference type="SUPFAM" id="SSF103473">
    <property type="entry name" value="MFS general substrate transporter"/>
    <property type="match status" value="1"/>
</dbReference>
<keyword evidence="5 8" id="KW-1133">Transmembrane helix</keyword>
<dbReference type="InterPro" id="IPR011701">
    <property type="entry name" value="MFS"/>
</dbReference>
<evidence type="ECO:0000256" key="8">
    <source>
        <dbReference type="SAM" id="Phobius"/>
    </source>
</evidence>
<dbReference type="PANTHER" id="PTHR43045:SF1">
    <property type="entry name" value="SHIKIMATE TRANSPORTER"/>
    <property type="match status" value="1"/>
</dbReference>
<comment type="subcellular location">
    <subcellularLocation>
        <location evidence="1">Cell membrane</location>
        <topology evidence="1">Multi-pass membrane protein</topology>
    </subcellularLocation>
</comment>
<evidence type="ECO:0000259" key="9">
    <source>
        <dbReference type="PROSITE" id="PS50850"/>
    </source>
</evidence>
<proteinExistence type="predicted"/>
<sequence length="446" mass="46738">MTSSRVVPEPGDDGATSHSGAPAGPPEPSGSRARVVLSSFLGSTIEWFDFYIYGLASGLYFAKEFFPGANPLVGLIAAFGAMAGGFLVRPLGGIIGGHFGDKYGRKRVLVASMIVMGASTFLVGLVPGYARIGVWAPILLVLLRLVQGIGAGAEWGGGALMVIEHFAHRRRGFWGSIGVLGVYSGITISTLLFYAVSKLPADTQQIAWRIPFLCSAVLIVIGLWIRAGVADSPAFAQRRTHAKVPVFALLRRRWPRVLLGIALAIGPAVPYQVYVTFGNSYGKMMDFPVSTLLLMQLVASVLAMVLAPAFGALSDVLGRRPVVIAGCVVLCPSAFWFFTAINDGNGATAMAALIVLEVGHSMLYGPQSAMLSELYDTGVRYTGVSVAYQIAGALSGLAPIISASLLEAAGGPPHVLWVPAVLVVTSLGTVMAAAVTKESARHPLPA</sequence>
<protein>
    <submittedName>
        <fullName evidence="10">MFS transporter</fullName>
    </submittedName>
</protein>
<feature type="transmembrane region" description="Helical" evidence="8">
    <location>
        <begin position="386"/>
        <end position="409"/>
    </location>
</feature>
<organism evidence="10 11">
    <name type="scientific">Amycolatopsis ultiminotia</name>
    <dbReference type="NCBI Taxonomy" id="543629"/>
    <lineage>
        <taxon>Bacteria</taxon>
        <taxon>Bacillati</taxon>
        <taxon>Actinomycetota</taxon>
        <taxon>Actinomycetes</taxon>
        <taxon>Pseudonocardiales</taxon>
        <taxon>Pseudonocardiaceae</taxon>
        <taxon>Amycolatopsis</taxon>
    </lineage>
</organism>
<accession>A0ABP6UXH5</accession>
<feature type="transmembrane region" description="Helical" evidence="8">
    <location>
        <begin position="68"/>
        <end position="88"/>
    </location>
</feature>
<name>A0ABP6UXH5_9PSEU</name>
<keyword evidence="3" id="KW-1003">Cell membrane</keyword>
<dbReference type="Gene3D" id="1.20.1250.20">
    <property type="entry name" value="MFS general substrate transporter like domains"/>
    <property type="match status" value="2"/>
</dbReference>
<keyword evidence="11" id="KW-1185">Reference proteome</keyword>
<evidence type="ECO:0000256" key="2">
    <source>
        <dbReference type="ARBA" id="ARBA00022448"/>
    </source>
</evidence>
<evidence type="ECO:0000256" key="5">
    <source>
        <dbReference type="ARBA" id="ARBA00022989"/>
    </source>
</evidence>
<evidence type="ECO:0000256" key="6">
    <source>
        <dbReference type="ARBA" id="ARBA00023136"/>
    </source>
</evidence>
<keyword evidence="4 8" id="KW-0812">Transmembrane</keyword>
<feature type="transmembrane region" description="Helical" evidence="8">
    <location>
        <begin position="257"/>
        <end position="277"/>
    </location>
</feature>
<evidence type="ECO:0000256" key="1">
    <source>
        <dbReference type="ARBA" id="ARBA00004651"/>
    </source>
</evidence>
<evidence type="ECO:0000256" key="4">
    <source>
        <dbReference type="ARBA" id="ARBA00022692"/>
    </source>
</evidence>
<keyword evidence="2" id="KW-0813">Transport</keyword>
<dbReference type="InterPro" id="IPR036259">
    <property type="entry name" value="MFS_trans_sf"/>
</dbReference>
<dbReference type="InterPro" id="IPR020846">
    <property type="entry name" value="MFS_dom"/>
</dbReference>
<dbReference type="PANTHER" id="PTHR43045">
    <property type="entry name" value="SHIKIMATE TRANSPORTER"/>
    <property type="match status" value="1"/>
</dbReference>
<feature type="region of interest" description="Disordered" evidence="7">
    <location>
        <begin position="1"/>
        <end position="30"/>
    </location>
</feature>
<gene>
    <name evidence="10" type="ORF">GCM10022222_01140</name>
</gene>
<reference evidence="11" key="1">
    <citation type="journal article" date="2019" name="Int. J. Syst. Evol. Microbiol.">
        <title>The Global Catalogue of Microorganisms (GCM) 10K type strain sequencing project: providing services to taxonomists for standard genome sequencing and annotation.</title>
        <authorList>
            <consortium name="The Broad Institute Genomics Platform"/>
            <consortium name="The Broad Institute Genome Sequencing Center for Infectious Disease"/>
            <person name="Wu L."/>
            <person name="Ma J."/>
        </authorList>
    </citation>
    <scope>NUCLEOTIDE SEQUENCE [LARGE SCALE GENOMIC DNA]</scope>
    <source>
        <strain evidence="11">JCM 16898</strain>
    </source>
</reference>
<feature type="transmembrane region" description="Helical" evidence="8">
    <location>
        <begin position="208"/>
        <end position="229"/>
    </location>
</feature>
<evidence type="ECO:0000313" key="10">
    <source>
        <dbReference type="EMBL" id="GAA3522993.1"/>
    </source>
</evidence>